<protein>
    <recommendedName>
        <fullName evidence="4">Transmembrane protein</fullName>
    </recommendedName>
</protein>
<dbReference type="Proteomes" id="UP000018208">
    <property type="component" value="Unassembled WGS sequence"/>
</dbReference>
<dbReference type="GeneID" id="94296505"/>
<dbReference type="RefSeq" id="XP_067765640.1">
    <property type="nucleotide sequence ID" value="XM_067906372.1"/>
</dbReference>
<dbReference type="KEGG" id="ssao:94296505"/>
<reference evidence="2 3" key="1">
    <citation type="journal article" date="2014" name="PLoS Genet.">
        <title>The Genome of Spironucleus salmonicida Highlights a Fish Pathogen Adapted to Fluctuating Environments.</title>
        <authorList>
            <person name="Xu F."/>
            <person name="Jerlstrom-Hultqvist J."/>
            <person name="Einarsson E."/>
            <person name="Astvaldsson A."/>
            <person name="Svard S.G."/>
            <person name="Andersson J.O."/>
        </authorList>
    </citation>
    <scope>NUCLEOTIDE SEQUENCE [LARGE SCALE GENOMIC DNA]</scope>
    <source>
        <strain evidence="2 3">ATCC 50377</strain>
    </source>
</reference>
<evidence type="ECO:0008006" key="4">
    <source>
        <dbReference type="Google" id="ProtNLM"/>
    </source>
</evidence>
<accession>A0A9P8RZR3</accession>
<evidence type="ECO:0000313" key="3">
    <source>
        <dbReference type="Proteomes" id="UP000018208"/>
    </source>
</evidence>
<keyword evidence="1" id="KW-0472">Membrane</keyword>
<organism evidence="2 3">
    <name type="scientific">Spironucleus salmonicida</name>
    <dbReference type="NCBI Taxonomy" id="348837"/>
    <lineage>
        <taxon>Eukaryota</taxon>
        <taxon>Metamonada</taxon>
        <taxon>Diplomonadida</taxon>
        <taxon>Hexamitidae</taxon>
        <taxon>Hexamitinae</taxon>
        <taxon>Spironucleus</taxon>
    </lineage>
</organism>
<dbReference type="EMBL" id="AUWU02000003">
    <property type="protein sequence ID" value="KAH0574867.1"/>
    <property type="molecule type" value="Genomic_DNA"/>
</dbReference>
<proteinExistence type="predicted"/>
<name>A0A9P8RZR3_9EUKA</name>
<keyword evidence="1" id="KW-1133">Transmembrane helix</keyword>
<keyword evidence="1" id="KW-0812">Transmembrane</keyword>
<keyword evidence="3" id="KW-1185">Reference proteome</keyword>
<sequence>MFYFYISSSNTVFLAVFCKEMIQTSLEILGNQYVQGPKFGFFNLAISCALKHYRELTGMQILSLGVVIFDLKHNLIGSIICFWILITWIINIYCRIIRKLQIVLITSYQIQQLLVQMSYLMYSSSSFSQSVLSEIDQLQHSIMSKYITIEPKRLVQSKKYQSSKYINDNNTQLLLFSYAENQQLQEELSVSKLLLSNYKPRRAISCPKKKKYIDPSTSPAIYGQPTIVTTNRNNFLKRSDLFLANKKKNINIEKQKSIFSSPTISELAKRSESAYSRTNVLHNYMYGSTILSYQKRLRLQSIEESYRKRQERKKYTHVSRYNQQNTLKYSQSLYLDHKINQFMDADLQQYFQAPGLSSRFYYDQFDRITPKTYNQYITDLI</sequence>
<comment type="caution">
    <text evidence="2">The sequence shown here is derived from an EMBL/GenBank/DDBJ whole genome shotgun (WGS) entry which is preliminary data.</text>
</comment>
<dbReference type="AlphaFoldDB" id="A0A9P8RZR3"/>
<feature type="transmembrane region" description="Helical" evidence="1">
    <location>
        <begin position="75"/>
        <end position="94"/>
    </location>
</feature>
<gene>
    <name evidence="2" type="ORF">SS50377_22482</name>
</gene>
<evidence type="ECO:0000313" key="2">
    <source>
        <dbReference type="EMBL" id="KAH0574867.1"/>
    </source>
</evidence>
<evidence type="ECO:0000256" key="1">
    <source>
        <dbReference type="SAM" id="Phobius"/>
    </source>
</evidence>